<dbReference type="Gene3D" id="3.30.560.10">
    <property type="entry name" value="Glucose Oxidase, domain 3"/>
    <property type="match status" value="1"/>
</dbReference>
<organism evidence="5 6">
    <name type="scientific">Hyaloscypha bicolor E</name>
    <dbReference type="NCBI Taxonomy" id="1095630"/>
    <lineage>
        <taxon>Eukaryota</taxon>
        <taxon>Fungi</taxon>
        <taxon>Dikarya</taxon>
        <taxon>Ascomycota</taxon>
        <taxon>Pezizomycotina</taxon>
        <taxon>Leotiomycetes</taxon>
        <taxon>Helotiales</taxon>
        <taxon>Hyaloscyphaceae</taxon>
        <taxon>Hyaloscypha</taxon>
        <taxon>Hyaloscypha bicolor</taxon>
    </lineage>
</organism>
<dbReference type="Pfam" id="PF05199">
    <property type="entry name" value="GMC_oxred_C"/>
    <property type="match status" value="1"/>
</dbReference>
<comment type="similarity">
    <text evidence="1">Belongs to the GMC oxidoreductase family.</text>
</comment>
<dbReference type="PROSITE" id="PS00624">
    <property type="entry name" value="GMC_OXRED_2"/>
    <property type="match status" value="1"/>
</dbReference>
<dbReference type="GeneID" id="36593426"/>
<dbReference type="EMBL" id="KZ613912">
    <property type="protein sequence ID" value="PMD51303.1"/>
    <property type="molecule type" value="Genomic_DNA"/>
</dbReference>
<feature type="domain" description="Glucose-methanol-choline oxidoreductase N-terminal" evidence="4">
    <location>
        <begin position="251"/>
        <end position="265"/>
    </location>
</feature>
<dbReference type="InterPro" id="IPR012132">
    <property type="entry name" value="GMC_OxRdtase"/>
</dbReference>
<keyword evidence="3" id="KW-0472">Membrane</keyword>
<dbReference type="InterPro" id="IPR036188">
    <property type="entry name" value="FAD/NAD-bd_sf"/>
</dbReference>
<evidence type="ECO:0000256" key="1">
    <source>
        <dbReference type="ARBA" id="ARBA00010790"/>
    </source>
</evidence>
<dbReference type="PANTHER" id="PTHR11552:SF115">
    <property type="entry name" value="DEHYDROGENASE XPTC-RELATED"/>
    <property type="match status" value="1"/>
</dbReference>
<dbReference type="OrthoDB" id="269227at2759"/>
<dbReference type="GO" id="GO:0050660">
    <property type="term" value="F:flavin adenine dinucleotide binding"/>
    <property type="evidence" value="ECO:0007669"/>
    <property type="project" value="InterPro"/>
</dbReference>
<evidence type="ECO:0000313" key="5">
    <source>
        <dbReference type="EMBL" id="PMD51303.1"/>
    </source>
</evidence>
<keyword evidence="3" id="KW-1133">Transmembrane helix</keyword>
<dbReference type="PIRSF" id="PIRSF000137">
    <property type="entry name" value="Alcohol_oxidase"/>
    <property type="match status" value="1"/>
</dbReference>
<proteinExistence type="inferred from homology"/>
<dbReference type="AlphaFoldDB" id="A0A2J6SKM6"/>
<evidence type="ECO:0000256" key="3">
    <source>
        <dbReference type="SAM" id="Phobius"/>
    </source>
</evidence>
<dbReference type="Proteomes" id="UP000235371">
    <property type="component" value="Unassembled WGS sequence"/>
</dbReference>
<evidence type="ECO:0000259" key="4">
    <source>
        <dbReference type="PROSITE" id="PS00624"/>
    </source>
</evidence>
<dbReference type="RefSeq" id="XP_024728207.1">
    <property type="nucleotide sequence ID" value="XM_024885349.1"/>
</dbReference>
<dbReference type="GO" id="GO:0044550">
    <property type="term" value="P:secondary metabolite biosynthetic process"/>
    <property type="evidence" value="ECO:0007669"/>
    <property type="project" value="TreeGrafter"/>
</dbReference>
<evidence type="ECO:0000313" key="6">
    <source>
        <dbReference type="Proteomes" id="UP000235371"/>
    </source>
</evidence>
<dbReference type="InterPro" id="IPR000172">
    <property type="entry name" value="GMC_OxRdtase_N"/>
</dbReference>
<comment type="cofactor">
    <cofactor evidence="2">
        <name>FAD</name>
        <dbReference type="ChEBI" id="CHEBI:57692"/>
    </cofactor>
</comment>
<keyword evidence="3" id="KW-0812">Transmembrane</keyword>
<dbReference type="GO" id="GO:0016614">
    <property type="term" value="F:oxidoreductase activity, acting on CH-OH group of donors"/>
    <property type="evidence" value="ECO:0007669"/>
    <property type="project" value="InterPro"/>
</dbReference>
<accession>A0A2J6SKM6</accession>
<dbReference type="SUPFAM" id="SSF51905">
    <property type="entry name" value="FAD/NAD(P)-binding domain"/>
    <property type="match status" value="1"/>
</dbReference>
<dbReference type="Gene3D" id="3.50.50.60">
    <property type="entry name" value="FAD/NAD(P)-binding domain"/>
    <property type="match status" value="2"/>
</dbReference>
<dbReference type="PANTHER" id="PTHR11552">
    <property type="entry name" value="GLUCOSE-METHANOL-CHOLINE GMC OXIDOREDUCTASE"/>
    <property type="match status" value="1"/>
</dbReference>
<dbReference type="SUPFAM" id="SSF54373">
    <property type="entry name" value="FAD-linked reductases, C-terminal domain"/>
    <property type="match status" value="1"/>
</dbReference>
<protein>
    <submittedName>
        <fullName evidence="5">GMC oxidoreductase</fullName>
    </submittedName>
</protein>
<keyword evidence="6" id="KW-1185">Reference proteome</keyword>
<reference evidence="5 6" key="1">
    <citation type="submission" date="2016-04" db="EMBL/GenBank/DDBJ databases">
        <title>A degradative enzymes factory behind the ericoid mycorrhizal symbiosis.</title>
        <authorList>
            <consortium name="DOE Joint Genome Institute"/>
            <person name="Martino E."/>
            <person name="Morin E."/>
            <person name="Grelet G."/>
            <person name="Kuo A."/>
            <person name="Kohler A."/>
            <person name="Daghino S."/>
            <person name="Barry K."/>
            <person name="Choi C."/>
            <person name="Cichocki N."/>
            <person name="Clum A."/>
            <person name="Copeland A."/>
            <person name="Hainaut M."/>
            <person name="Haridas S."/>
            <person name="Labutti K."/>
            <person name="Lindquist E."/>
            <person name="Lipzen A."/>
            <person name="Khouja H.-R."/>
            <person name="Murat C."/>
            <person name="Ohm R."/>
            <person name="Olson A."/>
            <person name="Spatafora J."/>
            <person name="Veneault-Fourrey C."/>
            <person name="Henrissat B."/>
            <person name="Grigoriev I."/>
            <person name="Martin F."/>
            <person name="Perotto S."/>
        </authorList>
    </citation>
    <scope>NUCLEOTIDE SEQUENCE [LARGE SCALE GENOMIC DNA]</scope>
    <source>
        <strain evidence="5 6">E</strain>
    </source>
</reference>
<feature type="binding site" evidence="2">
    <location>
        <position position="214"/>
    </location>
    <ligand>
        <name>FAD</name>
        <dbReference type="ChEBI" id="CHEBI:57692"/>
    </ligand>
</feature>
<name>A0A2J6SKM6_9HELO</name>
<sequence>MLESSNLMLPRTTYNFIIAGGGIGGLTVAIDWPKIRTALIFLVASVVIEYGPINKGEPYILVHLNNATYSVLIGQCIGGGSTVNAMFLQRCPAVDYDSWEALGNPGWGWNSLLPYFKRSENFTAPNPAFTQQSNITHSTMSMVSTAQCTQAMPHTLIPEVAGRFWNAALALGIPIDPDPNSGKNTGLFTSLKALNAGTETRSYLKLLIMIDTAVSKVLFKDKTAVGVEYRLVGTNQVFSATACNGVISAAGAVHSPQILQFSGVGPKALLQSLGIPVVLDLPGVGTNFQDQLNMPVTYNFTSNVFPNADSLQNNVTFFAEQLALYNSAHQGALTLTAQTGNNIVSLYLKETTSNWKALIALAASQDPASLLPPGSDPTQILQLYISYSSAIGSISWNTGATTSVYQVKPLSRGTIKINSTNIFDNLLVDFGALTDPTDIELVLALIRGIRAQINPPIAHECCTLSMAPLKYGGVVDSDRLVYGLKGLREADVSVWPFSPPGSAPSATAYAVGEKVSDPVVRESRHIWLTFK</sequence>
<dbReference type="InParanoid" id="A0A2J6SKM6"/>
<dbReference type="InterPro" id="IPR007867">
    <property type="entry name" value="GMC_OxRtase_C"/>
</dbReference>
<dbReference type="Pfam" id="PF00732">
    <property type="entry name" value="GMC_oxred_N"/>
    <property type="match status" value="1"/>
</dbReference>
<keyword evidence="2" id="KW-0274">FAD</keyword>
<gene>
    <name evidence="5" type="ORF">K444DRAFT_647514</name>
</gene>
<keyword evidence="2" id="KW-0285">Flavoprotein</keyword>
<dbReference type="STRING" id="1095630.A0A2J6SKM6"/>
<evidence type="ECO:0000256" key="2">
    <source>
        <dbReference type="PIRSR" id="PIRSR000137-2"/>
    </source>
</evidence>
<feature type="transmembrane region" description="Helical" evidence="3">
    <location>
        <begin position="12"/>
        <end position="30"/>
    </location>
</feature>